<dbReference type="EMBL" id="BSDE01000005">
    <property type="protein sequence ID" value="GLH74173.1"/>
    <property type="molecule type" value="Genomic_DNA"/>
</dbReference>
<comment type="caution">
    <text evidence="7">The sequence shown here is derived from an EMBL/GenBank/DDBJ whole genome shotgun (WGS) entry which is preliminary data.</text>
</comment>
<evidence type="ECO:0000256" key="4">
    <source>
        <dbReference type="ARBA" id="ARBA00023004"/>
    </source>
</evidence>
<dbReference type="PANTHER" id="PTHR43409">
    <property type="entry name" value="ANAEROBIC MAGNESIUM-PROTOPORPHYRIN IX MONOMETHYL ESTER CYCLASE-RELATED"/>
    <property type="match status" value="1"/>
</dbReference>
<dbReference type="Pfam" id="PF04055">
    <property type="entry name" value="Radical_SAM"/>
    <property type="match status" value="1"/>
</dbReference>
<comment type="cofactor">
    <cofactor evidence="1">
        <name>[4Fe-4S] cluster</name>
        <dbReference type="ChEBI" id="CHEBI:49883"/>
    </cofactor>
</comment>
<organism evidence="7 8">
    <name type="scientific">Geothrix limicola</name>
    <dbReference type="NCBI Taxonomy" id="2927978"/>
    <lineage>
        <taxon>Bacteria</taxon>
        <taxon>Pseudomonadati</taxon>
        <taxon>Acidobacteriota</taxon>
        <taxon>Holophagae</taxon>
        <taxon>Holophagales</taxon>
        <taxon>Holophagaceae</taxon>
        <taxon>Geothrix</taxon>
    </lineage>
</organism>
<proteinExistence type="predicted"/>
<accession>A0ABQ5QIK8</accession>
<keyword evidence="4" id="KW-0408">Iron</keyword>
<dbReference type="InterPro" id="IPR013785">
    <property type="entry name" value="Aldolase_TIM"/>
</dbReference>
<evidence type="ECO:0000256" key="1">
    <source>
        <dbReference type="ARBA" id="ARBA00001966"/>
    </source>
</evidence>
<keyword evidence="5" id="KW-0411">Iron-sulfur</keyword>
<dbReference type="SMART" id="SM00729">
    <property type="entry name" value="Elp3"/>
    <property type="match status" value="1"/>
</dbReference>
<dbReference type="InterPro" id="IPR058240">
    <property type="entry name" value="rSAM_sf"/>
</dbReference>
<dbReference type="CDD" id="cd01335">
    <property type="entry name" value="Radical_SAM"/>
    <property type="match status" value="1"/>
</dbReference>
<dbReference type="InterPro" id="IPR006638">
    <property type="entry name" value="Elp3/MiaA/NifB-like_rSAM"/>
</dbReference>
<dbReference type="PANTHER" id="PTHR43409:SF4">
    <property type="entry name" value="RADICAL SAM SUPERFAMILY PROTEIN"/>
    <property type="match status" value="1"/>
</dbReference>
<dbReference type="SFLD" id="SFLDG01095">
    <property type="entry name" value="Uncharacterised_Radical_SAM_Su"/>
    <property type="match status" value="1"/>
</dbReference>
<dbReference type="InterPro" id="IPR007197">
    <property type="entry name" value="rSAM"/>
</dbReference>
<evidence type="ECO:0000313" key="8">
    <source>
        <dbReference type="Proteomes" id="UP001165069"/>
    </source>
</evidence>
<dbReference type="SFLD" id="SFLDG01082">
    <property type="entry name" value="B12-binding_domain_containing"/>
    <property type="match status" value="1"/>
</dbReference>
<protein>
    <submittedName>
        <fullName evidence="7">Radical SAM protein</fullName>
    </submittedName>
</protein>
<dbReference type="Proteomes" id="UP001165069">
    <property type="component" value="Unassembled WGS sequence"/>
</dbReference>
<dbReference type="SUPFAM" id="SSF102114">
    <property type="entry name" value="Radical SAM enzymes"/>
    <property type="match status" value="1"/>
</dbReference>
<keyword evidence="2" id="KW-0949">S-adenosyl-L-methionine</keyword>
<evidence type="ECO:0000256" key="5">
    <source>
        <dbReference type="ARBA" id="ARBA00023014"/>
    </source>
</evidence>
<keyword evidence="3" id="KW-0479">Metal-binding</keyword>
<name>A0ABQ5QIK8_9BACT</name>
<keyword evidence="8" id="KW-1185">Reference proteome</keyword>
<evidence type="ECO:0000256" key="3">
    <source>
        <dbReference type="ARBA" id="ARBA00022723"/>
    </source>
</evidence>
<evidence type="ECO:0000256" key="2">
    <source>
        <dbReference type="ARBA" id="ARBA00022691"/>
    </source>
</evidence>
<evidence type="ECO:0000313" key="7">
    <source>
        <dbReference type="EMBL" id="GLH74173.1"/>
    </source>
</evidence>
<gene>
    <name evidence="7" type="ORF">GETHLI_26750</name>
</gene>
<sequence>MRENESVRYDEPLFRPPSEADSFILQATLGCSWNACTYCAMYRGKRYQERPLDAVLADIAEARERFAEDVRHVFVADGDPLGMGLDRWEPILGALAEAFPRLRRVSTYATARNLLEKTPEELKRLRELGLSLLYIGPESGDDATLKRIAKGADAAEHIEAARKAREAGMEQSLIFLLGVGGRTRSEIHARASGRLATAMDPRFLSTLTLTVIPDTPISRLEDQGRFELPDVHELLMELRWFVEEARPSGAIFRANHASNYLPIGGRLPRDRDSILAAIDAALAGQVPLRPEWARGL</sequence>
<dbReference type="Gene3D" id="3.20.20.70">
    <property type="entry name" value="Aldolase class I"/>
    <property type="match status" value="1"/>
</dbReference>
<dbReference type="InterPro" id="IPR051198">
    <property type="entry name" value="BchE-like"/>
</dbReference>
<feature type="domain" description="Radical SAM core" evidence="6">
    <location>
        <begin position="15"/>
        <end position="247"/>
    </location>
</feature>
<dbReference type="PROSITE" id="PS51918">
    <property type="entry name" value="RADICAL_SAM"/>
    <property type="match status" value="1"/>
</dbReference>
<evidence type="ECO:0000259" key="6">
    <source>
        <dbReference type="PROSITE" id="PS51918"/>
    </source>
</evidence>
<dbReference type="SFLD" id="SFLDS00029">
    <property type="entry name" value="Radical_SAM"/>
    <property type="match status" value="1"/>
</dbReference>
<reference evidence="7 8" key="1">
    <citation type="journal article" date="2023" name="Antonie Van Leeuwenhoek">
        <title>Mesoterricola silvestris gen. nov., sp. nov., Mesoterricola sediminis sp. nov., Geothrix oryzae sp. nov., Geothrix edaphica sp. nov., Geothrix rubra sp. nov., and Geothrix limicola sp. nov., six novel members of Acidobacteriota isolated from soils.</title>
        <authorList>
            <person name="Itoh H."/>
            <person name="Sugisawa Y."/>
            <person name="Mise K."/>
            <person name="Xu Z."/>
            <person name="Kuniyasu M."/>
            <person name="Ushijima N."/>
            <person name="Kawano K."/>
            <person name="Kobayashi E."/>
            <person name="Shiratori Y."/>
            <person name="Masuda Y."/>
            <person name="Senoo K."/>
        </authorList>
    </citation>
    <scope>NUCLEOTIDE SEQUENCE [LARGE SCALE GENOMIC DNA]</scope>
    <source>
        <strain evidence="7 8">Red804</strain>
    </source>
</reference>